<dbReference type="Gene3D" id="1.25.40.10">
    <property type="entry name" value="Tetratricopeptide repeat domain"/>
    <property type="match status" value="1"/>
</dbReference>
<comment type="caution">
    <text evidence="4">The sequence shown here is derived from an EMBL/GenBank/DDBJ whole genome shotgun (WGS) entry which is preliminary data.</text>
</comment>
<keyword evidence="5" id="KW-1185">Reference proteome</keyword>
<dbReference type="InterPro" id="IPR011990">
    <property type="entry name" value="TPR-like_helical_dom_sf"/>
</dbReference>
<reference evidence="4" key="1">
    <citation type="journal article" date="2014" name="Int. J. Syst. Evol. Microbiol.">
        <title>Complete genome sequence of Corynebacterium casei LMG S-19264T (=DSM 44701T), isolated from a smear-ripened cheese.</title>
        <authorList>
            <consortium name="US DOE Joint Genome Institute (JGI-PGF)"/>
            <person name="Walter F."/>
            <person name="Albersmeier A."/>
            <person name="Kalinowski J."/>
            <person name="Ruckert C."/>
        </authorList>
    </citation>
    <scope>NUCLEOTIDE SEQUENCE</scope>
    <source>
        <strain evidence="4">KCTC 12988</strain>
    </source>
</reference>
<dbReference type="RefSeq" id="WP_189569693.1">
    <property type="nucleotide sequence ID" value="NZ_BMXI01000007.1"/>
</dbReference>
<organism evidence="4 5">
    <name type="scientific">Roseibacillus persicicus</name>
    <dbReference type="NCBI Taxonomy" id="454148"/>
    <lineage>
        <taxon>Bacteria</taxon>
        <taxon>Pseudomonadati</taxon>
        <taxon>Verrucomicrobiota</taxon>
        <taxon>Verrucomicrobiia</taxon>
        <taxon>Verrucomicrobiales</taxon>
        <taxon>Verrucomicrobiaceae</taxon>
        <taxon>Roseibacillus</taxon>
    </lineage>
</organism>
<sequence length="776" mass="83888">MTLSLPGQSVVQQELERRRDNVIAAEEAIMAGDDAYQKSDFQEAVSKYREAFAKVPAGDKTDKFREAARERYAQAAVQAARVMNRQGDRQGAIEMVDEVLGKDVFPEYFPAQKLRAQLDDPIRSNPSATEEHGQNIDEVRRLLYQAEGAYNLADFDQSMALYNKVLVIDPYNKAARRGLERNNSRISDYADAARDHTRAELISQVDSQWELKKNQDVQVADGIVTEGAAGGTFGISGANQIEAKLDNIIVPFVDFEETSLVEAVEFLEGQSRALDPEIMEENKGIDFVMNMGSGNSPEIDELLQRRFSFRLRNVPLRQVVEYVTRQSGTSFRVDSYAVVIQPASGLTDDVVVKRYQVPPNFLSQTSGSVADSDPFGSDSGGGGTLAPRLTAREYLENAGVPFPDGSSASYNSSLGQLVVKTTEAGHDEVRGIVDALNLQEPIAVVIETKIVRVSQENLEEFNVDVAIQNLEASGDLVVGGGTVGNGRQSDYYGGNPITSGLRSGDFATSGDAIETVLNDEGGASLNSAPGFLSMLGIANDHAVSVLLRGLNQKKGTDILSQPSVVTRSGQQAIVESTRELIYPTEYEPPELPNSVGATLIDINTGIETDAGSSFSATPSHPTAFETRKLGTFLEVQPTVSADRTYADLAFNLNIEEFLGFINYGEPIQGGSSTPDFGIIGAGSSISGEVTSNDILMPLFNVVRLNTNISVGTGETILLGGVLNEKVEMVEDKVPVLGDVPFLGKLFRSDALQRNKSVVMVFVTVRIVDPAGNPVQK</sequence>
<evidence type="ECO:0000256" key="1">
    <source>
        <dbReference type="RuleBase" id="RU004003"/>
    </source>
</evidence>
<gene>
    <name evidence="4" type="ORF">GCM10007100_18880</name>
</gene>
<dbReference type="InterPro" id="IPR004846">
    <property type="entry name" value="T2SS/T3SS_dom"/>
</dbReference>
<dbReference type="PROSITE" id="PS00875">
    <property type="entry name" value="T2SP_D"/>
    <property type="match status" value="1"/>
</dbReference>
<evidence type="ECO:0000313" key="5">
    <source>
        <dbReference type="Proteomes" id="UP000644507"/>
    </source>
</evidence>
<dbReference type="NCBIfam" id="NF042912">
    <property type="entry name" value="Amuc_1098_fam"/>
    <property type="match status" value="1"/>
</dbReference>
<dbReference type="AlphaFoldDB" id="A0A918WJR1"/>
<evidence type="ECO:0000313" key="4">
    <source>
        <dbReference type="EMBL" id="GHC52728.1"/>
    </source>
</evidence>
<proteinExistence type="inferred from homology"/>
<dbReference type="InterPro" id="IPR004845">
    <property type="entry name" value="T2SS_GspD_CS"/>
</dbReference>
<protein>
    <recommendedName>
        <fullName evidence="3">Type II/III secretion system secretin-like domain-containing protein</fullName>
    </recommendedName>
</protein>
<accession>A0A918WJR1</accession>
<evidence type="ECO:0000259" key="3">
    <source>
        <dbReference type="Pfam" id="PF00263"/>
    </source>
</evidence>
<name>A0A918WJR1_9BACT</name>
<dbReference type="GO" id="GO:0009306">
    <property type="term" value="P:protein secretion"/>
    <property type="evidence" value="ECO:0007669"/>
    <property type="project" value="InterPro"/>
</dbReference>
<reference evidence="4" key="2">
    <citation type="submission" date="2020-09" db="EMBL/GenBank/DDBJ databases">
        <authorList>
            <person name="Sun Q."/>
            <person name="Kim S."/>
        </authorList>
    </citation>
    <scope>NUCLEOTIDE SEQUENCE</scope>
    <source>
        <strain evidence="4">KCTC 12988</strain>
    </source>
</reference>
<comment type="similarity">
    <text evidence="1">Belongs to the bacterial secretin family.</text>
</comment>
<feature type="domain" description="Type II/III secretion system secretin-like" evidence="3">
    <location>
        <begin position="550"/>
        <end position="768"/>
    </location>
</feature>
<dbReference type="PANTHER" id="PTHR30604">
    <property type="entry name" value="PROTEIN TRANSPORT PROTEIN HOFQ"/>
    <property type="match status" value="1"/>
</dbReference>
<dbReference type="PANTHER" id="PTHR30604:SF1">
    <property type="entry name" value="DNA UTILIZATION PROTEIN HOFQ"/>
    <property type="match status" value="1"/>
</dbReference>
<dbReference type="EMBL" id="BMXI01000007">
    <property type="protein sequence ID" value="GHC52728.1"/>
    <property type="molecule type" value="Genomic_DNA"/>
</dbReference>
<dbReference type="Pfam" id="PF00263">
    <property type="entry name" value="Secretin"/>
    <property type="match status" value="1"/>
</dbReference>
<dbReference type="Proteomes" id="UP000644507">
    <property type="component" value="Unassembled WGS sequence"/>
</dbReference>
<evidence type="ECO:0000256" key="2">
    <source>
        <dbReference type="SAM" id="MobiDB-lite"/>
    </source>
</evidence>
<feature type="region of interest" description="Disordered" evidence="2">
    <location>
        <begin position="363"/>
        <end position="383"/>
    </location>
</feature>
<dbReference type="InterPro" id="IPR049997">
    <property type="entry name" value="Amuc_1098-like"/>
</dbReference>
<dbReference type="InterPro" id="IPR051808">
    <property type="entry name" value="Type_IV_pilus_biogenesis"/>
</dbReference>
<dbReference type="SUPFAM" id="SSF48452">
    <property type="entry name" value="TPR-like"/>
    <property type="match status" value="1"/>
</dbReference>